<accession>A0A379FZE9</accession>
<organism evidence="2 3">
    <name type="scientific">Providencia rustigianii</name>
    <dbReference type="NCBI Taxonomy" id="158850"/>
    <lineage>
        <taxon>Bacteria</taxon>
        <taxon>Pseudomonadati</taxon>
        <taxon>Pseudomonadota</taxon>
        <taxon>Gammaproteobacteria</taxon>
        <taxon>Enterobacterales</taxon>
        <taxon>Morganellaceae</taxon>
        <taxon>Providencia</taxon>
    </lineage>
</organism>
<dbReference type="Pfam" id="PF01381">
    <property type="entry name" value="HTH_3"/>
    <property type="match status" value="1"/>
</dbReference>
<dbReference type="GO" id="GO:0003677">
    <property type="term" value="F:DNA binding"/>
    <property type="evidence" value="ECO:0007669"/>
    <property type="project" value="InterPro"/>
</dbReference>
<dbReference type="InterPro" id="IPR001387">
    <property type="entry name" value="Cro/C1-type_HTH"/>
</dbReference>
<evidence type="ECO:0000313" key="2">
    <source>
        <dbReference type="EMBL" id="SUC34130.1"/>
    </source>
</evidence>
<feature type="domain" description="HTH cro/C1-type" evidence="1">
    <location>
        <begin position="13"/>
        <end position="67"/>
    </location>
</feature>
<dbReference type="CDD" id="cd00093">
    <property type="entry name" value="HTH_XRE"/>
    <property type="match status" value="1"/>
</dbReference>
<reference evidence="2 3" key="1">
    <citation type="submission" date="2018-06" db="EMBL/GenBank/DDBJ databases">
        <authorList>
            <consortium name="Pathogen Informatics"/>
            <person name="Doyle S."/>
        </authorList>
    </citation>
    <scope>NUCLEOTIDE SEQUENCE [LARGE SCALE GENOMIC DNA]</scope>
    <source>
        <strain evidence="2 3">NCTC12026</strain>
    </source>
</reference>
<dbReference type="AlphaFoldDB" id="A0A379FZE9"/>
<dbReference type="OrthoDB" id="9800901at2"/>
<sequence>MGKRISKSVGLKIRTLRESHGMSGKKLSELMGISQQHQSRYENGEVNIHVDTIYLLSQIFSVEPIYFFSEFDRHNNHNEENALQKNYYTAEVVVF</sequence>
<name>A0A379FZE9_9GAMM</name>
<dbReference type="EMBL" id="UGUA01000002">
    <property type="protein sequence ID" value="SUC34130.1"/>
    <property type="molecule type" value="Genomic_DNA"/>
</dbReference>
<gene>
    <name evidence="2" type="ORF">NCTC12026_00459</name>
</gene>
<proteinExistence type="predicted"/>
<evidence type="ECO:0000259" key="1">
    <source>
        <dbReference type="PROSITE" id="PS50943"/>
    </source>
</evidence>
<dbReference type="Proteomes" id="UP000255129">
    <property type="component" value="Unassembled WGS sequence"/>
</dbReference>
<evidence type="ECO:0000313" key="3">
    <source>
        <dbReference type="Proteomes" id="UP000255129"/>
    </source>
</evidence>
<dbReference type="SMART" id="SM00530">
    <property type="entry name" value="HTH_XRE"/>
    <property type="match status" value="1"/>
</dbReference>
<dbReference type="PROSITE" id="PS50943">
    <property type="entry name" value="HTH_CROC1"/>
    <property type="match status" value="1"/>
</dbReference>
<dbReference type="SUPFAM" id="SSF47413">
    <property type="entry name" value="lambda repressor-like DNA-binding domains"/>
    <property type="match status" value="1"/>
</dbReference>
<dbReference type="RefSeq" id="WP_006813812.1">
    <property type="nucleotide sequence ID" value="NZ_AP018946.1"/>
</dbReference>
<dbReference type="Gene3D" id="1.10.260.40">
    <property type="entry name" value="lambda repressor-like DNA-binding domains"/>
    <property type="match status" value="1"/>
</dbReference>
<protein>
    <submittedName>
        <fullName evidence="2">Putative zinc finger/helix-turn-helix protein, YgiT family</fullName>
    </submittedName>
</protein>
<dbReference type="InterPro" id="IPR010982">
    <property type="entry name" value="Lambda_DNA-bd_dom_sf"/>
</dbReference>